<dbReference type="Pfam" id="PF00392">
    <property type="entry name" value="GntR"/>
    <property type="match status" value="1"/>
</dbReference>
<dbReference type="InterPro" id="IPR011711">
    <property type="entry name" value="GntR_C"/>
</dbReference>
<dbReference type="PANTHER" id="PTHR43537:SF5">
    <property type="entry name" value="UXU OPERON TRANSCRIPTIONAL REGULATOR"/>
    <property type="match status" value="1"/>
</dbReference>
<evidence type="ECO:0000313" key="6">
    <source>
        <dbReference type="Proteomes" id="UP000243528"/>
    </source>
</evidence>
<dbReference type="InterPro" id="IPR036390">
    <property type="entry name" value="WH_DNA-bd_sf"/>
</dbReference>
<comment type="caution">
    <text evidence="5">The sequence shown here is derived from an EMBL/GenBank/DDBJ whole genome shotgun (WGS) entry which is preliminary data.</text>
</comment>
<reference evidence="5 6" key="1">
    <citation type="submission" date="2018-03" db="EMBL/GenBank/DDBJ databases">
        <title>Genomic Encyclopedia of Archaeal and Bacterial Type Strains, Phase II (KMG-II): from individual species to whole genera.</title>
        <authorList>
            <person name="Goeker M."/>
        </authorList>
    </citation>
    <scope>NUCLEOTIDE SEQUENCE [LARGE SCALE GENOMIC DNA]</scope>
    <source>
        <strain evidence="5 6">DSM 45211</strain>
    </source>
</reference>
<dbReference type="CDD" id="cd07377">
    <property type="entry name" value="WHTH_GntR"/>
    <property type="match status" value="1"/>
</dbReference>
<dbReference type="Pfam" id="PF07729">
    <property type="entry name" value="FCD"/>
    <property type="match status" value="1"/>
</dbReference>
<accession>A0A2P8DXC7</accession>
<dbReference type="Gene3D" id="1.10.10.10">
    <property type="entry name" value="Winged helix-like DNA-binding domain superfamily/Winged helix DNA-binding domain"/>
    <property type="match status" value="1"/>
</dbReference>
<keyword evidence="2" id="KW-0238">DNA-binding</keyword>
<dbReference type="SMART" id="SM00345">
    <property type="entry name" value="HTH_GNTR"/>
    <property type="match status" value="1"/>
</dbReference>
<dbReference type="EMBL" id="PYGE01000012">
    <property type="protein sequence ID" value="PSL01873.1"/>
    <property type="molecule type" value="Genomic_DNA"/>
</dbReference>
<dbReference type="Gene3D" id="1.20.120.530">
    <property type="entry name" value="GntR ligand-binding domain-like"/>
    <property type="match status" value="1"/>
</dbReference>
<proteinExistence type="predicted"/>
<gene>
    <name evidence="5" type="ORF">CLV30_112112</name>
</gene>
<dbReference type="SUPFAM" id="SSF46785">
    <property type="entry name" value="Winged helix' DNA-binding domain"/>
    <property type="match status" value="1"/>
</dbReference>
<keyword evidence="3" id="KW-0804">Transcription</keyword>
<keyword evidence="1" id="KW-0805">Transcription regulation</keyword>
<evidence type="ECO:0000256" key="2">
    <source>
        <dbReference type="ARBA" id="ARBA00023125"/>
    </source>
</evidence>
<dbReference type="GO" id="GO:0003700">
    <property type="term" value="F:DNA-binding transcription factor activity"/>
    <property type="evidence" value="ECO:0007669"/>
    <property type="project" value="InterPro"/>
</dbReference>
<dbReference type="GO" id="GO:0003677">
    <property type="term" value="F:DNA binding"/>
    <property type="evidence" value="ECO:0007669"/>
    <property type="project" value="UniProtKB-KW"/>
</dbReference>
<dbReference type="SUPFAM" id="SSF48008">
    <property type="entry name" value="GntR ligand-binding domain-like"/>
    <property type="match status" value="1"/>
</dbReference>
<protein>
    <submittedName>
        <fullName evidence="5">GntR family transcriptional regulator</fullName>
    </submittedName>
</protein>
<dbReference type="Proteomes" id="UP000243528">
    <property type="component" value="Unassembled WGS sequence"/>
</dbReference>
<evidence type="ECO:0000313" key="5">
    <source>
        <dbReference type="EMBL" id="PSL01873.1"/>
    </source>
</evidence>
<dbReference type="InterPro" id="IPR008920">
    <property type="entry name" value="TF_FadR/GntR_C"/>
</dbReference>
<dbReference type="InterPro" id="IPR036388">
    <property type="entry name" value="WH-like_DNA-bd_sf"/>
</dbReference>
<evidence type="ECO:0000259" key="4">
    <source>
        <dbReference type="PROSITE" id="PS50949"/>
    </source>
</evidence>
<dbReference type="RefSeq" id="WP_205741007.1">
    <property type="nucleotide sequence ID" value="NZ_PYGE01000012.1"/>
</dbReference>
<evidence type="ECO:0000256" key="3">
    <source>
        <dbReference type="ARBA" id="ARBA00023163"/>
    </source>
</evidence>
<evidence type="ECO:0000256" key="1">
    <source>
        <dbReference type="ARBA" id="ARBA00023015"/>
    </source>
</evidence>
<dbReference type="SMART" id="SM00895">
    <property type="entry name" value="FCD"/>
    <property type="match status" value="1"/>
</dbReference>
<dbReference type="InterPro" id="IPR000524">
    <property type="entry name" value="Tscrpt_reg_HTH_GntR"/>
</dbReference>
<dbReference type="PROSITE" id="PS50949">
    <property type="entry name" value="HTH_GNTR"/>
    <property type="match status" value="1"/>
</dbReference>
<dbReference type="PANTHER" id="PTHR43537">
    <property type="entry name" value="TRANSCRIPTIONAL REGULATOR, GNTR FAMILY"/>
    <property type="match status" value="1"/>
</dbReference>
<sequence>MTTGEVSRRTLADELAAGVVDLIYSQGLEPGAQMDTVRALAERFEVAVPTLREALRRLEAMGVVVLRHGSGVYVGANVHRSVLPNPHSQLLTAERLIDLLEARRVIEPPIAAQAARVRDAEGSALLSEKLAEAEQCLTHERDRLWLVNLDFHRALAHTAGNAVLAEVVDSIVLVHAHEQKEILRLHGNESEDFAEHRTITRAVLDGDVDGAYRATHDHLTNVIEAIRARDQGTEI</sequence>
<name>A0A2P8DXC7_9ACTN</name>
<keyword evidence="6" id="KW-1185">Reference proteome</keyword>
<organism evidence="5 6">
    <name type="scientific">Haloactinopolyspora alba</name>
    <dbReference type="NCBI Taxonomy" id="648780"/>
    <lineage>
        <taxon>Bacteria</taxon>
        <taxon>Bacillati</taxon>
        <taxon>Actinomycetota</taxon>
        <taxon>Actinomycetes</taxon>
        <taxon>Jiangellales</taxon>
        <taxon>Jiangellaceae</taxon>
        <taxon>Haloactinopolyspora</taxon>
    </lineage>
</organism>
<dbReference type="AlphaFoldDB" id="A0A2P8DXC7"/>
<feature type="domain" description="HTH gntR-type" evidence="4">
    <location>
        <begin position="9"/>
        <end position="77"/>
    </location>
</feature>